<sequence>MSLSFLNPLKPGFQVRSLRQEFRRSLLALFIILVLVYSVGLFFYFMAGLDTAKRLEMKNVALSYAAQMQQNDNLSPLTPITRTLLVAEKFEDLPKEYQSIFSKEDLVPGKLEAEPLEKGDGPPEFIYFVYVEPTKDGKRLYLADKLFIPKDELIHKTFGFWNLELIVFAGAGFSILVFLLVFHFLTRRVNERINALQSWADQLKARELVEERPDFNYRELNKIADHLAKSVMRIAGFVDREHAFLRHASHELRTPITIIFGNAELLEKIATSEQQKEINARIQRASHSMQTIVATLLWLGREKEVYTDLELIDPSKMIQQCVEDHRYLLGGKEISLSLELEDETQLLPAAPLEIILANMVRNAFQHSQSGVIKIVASQGEIKVMNEIAGNQPSDPFNKSTVFEQDKGIGLSLIRRMAERLNWQFALITTDNQVIAHLKLSSDKKNISINQKYG</sequence>
<keyword evidence="11 14" id="KW-1133">Transmembrane helix</keyword>
<keyword evidence="17" id="KW-1185">Reference proteome</keyword>
<dbReference type="GO" id="GO:0005524">
    <property type="term" value="F:ATP binding"/>
    <property type="evidence" value="ECO:0007669"/>
    <property type="project" value="UniProtKB-KW"/>
</dbReference>
<evidence type="ECO:0000313" key="16">
    <source>
        <dbReference type="EMBL" id="SNZ19936.1"/>
    </source>
</evidence>
<proteinExistence type="predicted"/>
<keyword evidence="10" id="KW-0067">ATP-binding</keyword>
<evidence type="ECO:0000256" key="10">
    <source>
        <dbReference type="ARBA" id="ARBA00022840"/>
    </source>
</evidence>
<evidence type="ECO:0000256" key="8">
    <source>
        <dbReference type="ARBA" id="ARBA00022741"/>
    </source>
</evidence>
<dbReference type="Gene3D" id="3.30.565.10">
    <property type="entry name" value="Histidine kinase-like ATPase, C-terminal domain"/>
    <property type="match status" value="1"/>
</dbReference>
<keyword evidence="5" id="KW-0597">Phosphoprotein</keyword>
<dbReference type="Pfam" id="PF00512">
    <property type="entry name" value="HisKA"/>
    <property type="match status" value="1"/>
</dbReference>
<dbReference type="AlphaFoldDB" id="A0A285PII0"/>
<dbReference type="GO" id="GO:0005886">
    <property type="term" value="C:plasma membrane"/>
    <property type="evidence" value="ECO:0007669"/>
    <property type="project" value="UniProtKB-SubCell"/>
</dbReference>
<dbReference type="EC" id="2.7.13.3" evidence="3"/>
<evidence type="ECO:0000256" key="7">
    <source>
        <dbReference type="ARBA" id="ARBA00022692"/>
    </source>
</evidence>
<keyword evidence="4" id="KW-1003">Cell membrane</keyword>
<dbReference type="PROSITE" id="PS50109">
    <property type="entry name" value="HIS_KIN"/>
    <property type="match status" value="1"/>
</dbReference>
<evidence type="ECO:0000256" key="1">
    <source>
        <dbReference type="ARBA" id="ARBA00000085"/>
    </source>
</evidence>
<evidence type="ECO:0000256" key="14">
    <source>
        <dbReference type="SAM" id="Phobius"/>
    </source>
</evidence>
<keyword evidence="12" id="KW-0902">Two-component regulatory system</keyword>
<evidence type="ECO:0000256" key="5">
    <source>
        <dbReference type="ARBA" id="ARBA00022553"/>
    </source>
</evidence>
<dbReference type="SUPFAM" id="SSF55874">
    <property type="entry name" value="ATPase domain of HSP90 chaperone/DNA topoisomerase II/histidine kinase"/>
    <property type="match status" value="1"/>
</dbReference>
<dbReference type="InterPro" id="IPR050398">
    <property type="entry name" value="HssS/ArlS-like"/>
</dbReference>
<dbReference type="Gene3D" id="1.10.287.130">
    <property type="match status" value="1"/>
</dbReference>
<keyword evidence="9 16" id="KW-0418">Kinase</keyword>
<feature type="transmembrane region" description="Helical" evidence="14">
    <location>
        <begin position="165"/>
        <end position="185"/>
    </location>
</feature>
<evidence type="ECO:0000256" key="3">
    <source>
        <dbReference type="ARBA" id="ARBA00012438"/>
    </source>
</evidence>
<evidence type="ECO:0000256" key="6">
    <source>
        <dbReference type="ARBA" id="ARBA00022679"/>
    </source>
</evidence>
<evidence type="ECO:0000256" key="11">
    <source>
        <dbReference type="ARBA" id="ARBA00022989"/>
    </source>
</evidence>
<dbReference type="InterPro" id="IPR005467">
    <property type="entry name" value="His_kinase_dom"/>
</dbReference>
<comment type="catalytic activity">
    <reaction evidence="1">
        <text>ATP + protein L-histidine = ADP + protein N-phospho-L-histidine.</text>
        <dbReference type="EC" id="2.7.13.3"/>
    </reaction>
</comment>
<keyword evidence="13 14" id="KW-0472">Membrane</keyword>
<protein>
    <recommendedName>
        <fullName evidence="3">histidine kinase</fullName>
        <ecNumber evidence="3">2.7.13.3</ecNumber>
    </recommendedName>
</protein>
<evidence type="ECO:0000256" key="9">
    <source>
        <dbReference type="ARBA" id="ARBA00022777"/>
    </source>
</evidence>
<name>A0A285PII0_9HYPH</name>
<organism evidence="16 17">
    <name type="scientific">Cohaesibacter gelatinilyticus</name>
    <dbReference type="NCBI Taxonomy" id="372072"/>
    <lineage>
        <taxon>Bacteria</taxon>
        <taxon>Pseudomonadati</taxon>
        <taxon>Pseudomonadota</taxon>
        <taxon>Alphaproteobacteria</taxon>
        <taxon>Hyphomicrobiales</taxon>
        <taxon>Cohaesibacteraceae</taxon>
    </lineage>
</organism>
<dbReference type="Proteomes" id="UP000219439">
    <property type="component" value="Unassembled WGS sequence"/>
</dbReference>
<reference evidence="16 17" key="1">
    <citation type="submission" date="2017-09" db="EMBL/GenBank/DDBJ databases">
        <authorList>
            <person name="Ehlers B."/>
            <person name="Leendertz F.H."/>
        </authorList>
    </citation>
    <scope>NUCLEOTIDE SEQUENCE [LARGE SCALE GENOMIC DNA]</scope>
    <source>
        <strain evidence="16 17">DSM 18289</strain>
    </source>
</reference>
<dbReference type="CDD" id="cd00082">
    <property type="entry name" value="HisKA"/>
    <property type="match status" value="1"/>
</dbReference>
<keyword evidence="8" id="KW-0547">Nucleotide-binding</keyword>
<evidence type="ECO:0000313" key="17">
    <source>
        <dbReference type="Proteomes" id="UP000219439"/>
    </source>
</evidence>
<keyword evidence="6" id="KW-0808">Transferase</keyword>
<evidence type="ECO:0000256" key="13">
    <source>
        <dbReference type="ARBA" id="ARBA00023136"/>
    </source>
</evidence>
<dbReference type="InterPro" id="IPR036890">
    <property type="entry name" value="HATPase_C_sf"/>
</dbReference>
<dbReference type="EMBL" id="OBEL01000003">
    <property type="protein sequence ID" value="SNZ19936.1"/>
    <property type="molecule type" value="Genomic_DNA"/>
</dbReference>
<evidence type="ECO:0000256" key="2">
    <source>
        <dbReference type="ARBA" id="ARBA00004651"/>
    </source>
</evidence>
<dbReference type="GO" id="GO:0000155">
    <property type="term" value="F:phosphorelay sensor kinase activity"/>
    <property type="evidence" value="ECO:0007669"/>
    <property type="project" value="InterPro"/>
</dbReference>
<dbReference type="RefSeq" id="WP_141401254.1">
    <property type="nucleotide sequence ID" value="NZ_OBEL01000003.1"/>
</dbReference>
<feature type="domain" description="Histidine kinase" evidence="15">
    <location>
        <begin position="247"/>
        <end position="443"/>
    </location>
</feature>
<dbReference type="PANTHER" id="PTHR45528:SF1">
    <property type="entry name" value="SENSOR HISTIDINE KINASE CPXA"/>
    <property type="match status" value="1"/>
</dbReference>
<comment type="subcellular location">
    <subcellularLocation>
        <location evidence="2">Cell membrane</location>
        <topology evidence="2">Multi-pass membrane protein</topology>
    </subcellularLocation>
</comment>
<keyword evidence="7 14" id="KW-0812">Transmembrane</keyword>
<evidence type="ECO:0000256" key="4">
    <source>
        <dbReference type="ARBA" id="ARBA00022475"/>
    </source>
</evidence>
<evidence type="ECO:0000259" key="15">
    <source>
        <dbReference type="PROSITE" id="PS50109"/>
    </source>
</evidence>
<dbReference type="PANTHER" id="PTHR45528">
    <property type="entry name" value="SENSOR HISTIDINE KINASE CPXA"/>
    <property type="match status" value="1"/>
</dbReference>
<feature type="transmembrane region" description="Helical" evidence="14">
    <location>
        <begin position="26"/>
        <end position="47"/>
    </location>
</feature>
<dbReference type="InterPro" id="IPR036097">
    <property type="entry name" value="HisK_dim/P_sf"/>
</dbReference>
<dbReference type="SUPFAM" id="SSF47384">
    <property type="entry name" value="Homodimeric domain of signal transducing histidine kinase"/>
    <property type="match status" value="1"/>
</dbReference>
<dbReference type="SMART" id="SM00388">
    <property type="entry name" value="HisKA"/>
    <property type="match status" value="1"/>
</dbReference>
<accession>A0A285PII0</accession>
<dbReference type="OrthoDB" id="9806130at2"/>
<evidence type="ECO:0000256" key="12">
    <source>
        <dbReference type="ARBA" id="ARBA00023012"/>
    </source>
</evidence>
<dbReference type="InterPro" id="IPR003661">
    <property type="entry name" value="HisK_dim/P_dom"/>
</dbReference>
<gene>
    <name evidence="16" type="ORF">SAMN06265368_3032</name>
</gene>